<dbReference type="Proteomes" id="UP000008544">
    <property type="component" value="Chromosome"/>
</dbReference>
<accession>B1I4U4</accession>
<reference evidence="1 2" key="2">
    <citation type="journal article" date="2008" name="Science">
        <title>Environmental genomics reveals a single-species ecosystem deep within Earth.</title>
        <authorList>
            <person name="Chivian D."/>
            <person name="Brodie E.L."/>
            <person name="Alm E.J."/>
            <person name="Culley D.E."/>
            <person name="Dehal P.S."/>
            <person name="Desantis T.Z."/>
            <person name="Gihring T.M."/>
            <person name="Lapidus A."/>
            <person name="Lin L.H."/>
            <person name="Lowry S.R."/>
            <person name="Moser D.P."/>
            <person name="Richardson P.M."/>
            <person name="Southam G."/>
            <person name="Wanger G."/>
            <person name="Pratt L.M."/>
            <person name="Andersen G.L."/>
            <person name="Hazen T.C."/>
            <person name="Brockman F.J."/>
            <person name="Arkin A.P."/>
            <person name="Onstott T.C."/>
        </authorList>
    </citation>
    <scope>NUCLEOTIDE SEQUENCE [LARGE SCALE GENOMIC DNA]</scope>
    <source>
        <strain evidence="1 2">MP104C</strain>
    </source>
</reference>
<evidence type="ECO:0000313" key="2">
    <source>
        <dbReference type="Proteomes" id="UP000008544"/>
    </source>
</evidence>
<protein>
    <submittedName>
        <fullName evidence="1">Uncharacterized protein</fullName>
    </submittedName>
</protein>
<organism evidence="1 2">
    <name type="scientific">Desulforudis audaxviator (strain MP104C)</name>
    <dbReference type="NCBI Taxonomy" id="477974"/>
    <lineage>
        <taxon>Bacteria</taxon>
        <taxon>Bacillati</taxon>
        <taxon>Bacillota</taxon>
        <taxon>Clostridia</taxon>
        <taxon>Thermoanaerobacterales</taxon>
        <taxon>Candidatus Desulforudaceae</taxon>
        <taxon>Candidatus Desulforudis</taxon>
    </lineage>
</organism>
<reference evidence="2" key="1">
    <citation type="submission" date="2007-10" db="EMBL/GenBank/DDBJ databases">
        <title>Complete sequence of chromosome of Desulforudis audaxviator MP104C.</title>
        <authorList>
            <person name="Copeland A."/>
            <person name="Lucas S."/>
            <person name="Lapidus A."/>
            <person name="Barry K."/>
            <person name="Glavina del Rio T."/>
            <person name="Dalin E."/>
            <person name="Tice H."/>
            <person name="Bruce D."/>
            <person name="Pitluck S."/>
            <person name="Lowry S.R."/>
            <person name="Larimer F."/>
            <person name="Land M.L."/>
            <person name="Hauser L."/>
            <person name="Kyrpides N."/>
            <person name="Ivanova N.N."/>
            <person name="Richardson P."/>
        </authorList>
    </citation>
    <scope>NUCLEOTIDE SEQUENCE [LARGE SCALE GENOMIC DNA]</scope>
    <source>
        <strain evidence="2">MP104C</strain>
    </source>
</reference>
<dbReference type="HOGENOM" id="CLU_2022976_0_0_9"/>
<name>B1I4U4_DESAP</name>
<gene>
    <name evidence="1" type="ordered locus">Daud_1493</name>
</gene>
<dbReference type="EMBL" id="CP000860">
    <property type="protein sequence ID" value="ACA59999.1"/>
    <property type="molecule type" value="Genomic_DNA"/>
</dbReference>
<dbReference type="KEGG" id="dau:Daud_1493"/>
<evidence type="ECO:0000313" key="1">
    <source>
        <dbReference type="EMBL" id="ACA59999.1"/>
    </source>
</evidence>
<dbReference type="STRING" id="477974.Daud_1493"/>
<keyword evidence="2" id="KW-1185">Reference proteome</keyword>
<dbReference type="AlphaFoldDB" id="B1I4U4"/>
<sequence length="122" mass="14188">MNYGGIAREKGDPMYLRGLNNLRSSADIRTVLSINAGSLPGSGQRISKIQLQLKDLKRLIHREELLNRRQRIFMTQLEWMRQQELNLGRSRKQFQFMVASIERDKLALYREIKKIGGKLACN</sequence>
<proteinExistence type="predicted"/>